<protein>
    <recommendedName>
        <fullName evidence="3">RteC protein</fullName>
    </recommendedName>
</protein>
<name>A0AAE4LJ29_9BACT</name>
<comment type="caution">
    <text evidence="1">The sequence shown here is derived from an EMBL/GenBank/DDBJ whole genome shotgun (WGS) entry which is preliminary data.</text>
</comment>
<organism evidence="1 2">
    <name type="scientific">Alistipes finegoldii</name>
    <dbReference type="NCBI Taxonomy" id="214856"/>
    <lineage>
        <taxon>Bacteria</taxon>
        <taxon>Pseudomonadati</taxon>
        <taxon>Bacteroidota</taxon>
        <taxon>Bacteroidia</taxon>
        <taxon>Bacteroidales</taxon>
        <taxon>Rikenellaceae</taxon>
        <taxon>Alistipes</taxon>
    </lineage>
</organism>
<sequence length="62" mass="7108">MLDTLLNRRLSDAECTAFHAAYEKFIDLLHGLTAQSCKSPLDLLHELARLQSRLMRLQARIV</sequence>
<dbReference type="AlphaFoldDB" id="A0AAE4LJ29"/>
<dbReference type="EMBL" id="JAWDES010000003">
    <property type="protein sequence ID" value="MDU0258784.1"/>
    <property type="molecule type" value="Genomic_DNA"/>
</dbReference>
<accession>A0AAE4LJ29</accession>
<dbReference type="RefSeq" id="WP_022333576.1">
    <property type="nucleotide sequence ID" value="NZ_BAAFKU010000008.1"/>
</dbReference>
<dbReference type="Proteomes" id="UP001181347">
    <property type="component" value="Unassembled WGS sequence"/>
</dbReference>
<proteinExistence type="predicted"/>
<evidence type="ECO:0008006" key="3">
    <source>
        <dbReference type="Google" id="ProtNLM"/>
    </source>
</evidence>
<reference evidence="1" key="1">
    <citation type="submission" date="2023-10" db="EMBL/GenBank/DDBJ databases">
        <title>Genome Sequence of the Bacteria from From Gut Wall in Crohn's Disease.</title>
        <authorList>
            <person name="Rodriguez-Palacios A."/>
        </authorList>
    </citation>
    <scope>NUCLEOTIDE SEQUENCE</scope>
    <source>
        <strain evidence="1">CavFT-hAR58</strain>
    </source>
</reference>
<gene>
    <name evidence="1" type="ORF">RVH17_01400</name>
</gene>
<evidence type="ECO:0000313" key="2">
    <source>
        <dbReference type="Proteomes" id="UP001181347"/>
    </source>
</evidence>
<evidence type="ECO:0000313" key="1">
    <source>
        <dbReference type="EMBL" id="MDU0258784.1"/>
    </source>
</evidence>